<feature type="domain" description="EF-hand" evidence="5">
    <location>
        <begin position="149"/>
        <end position="184"/>
    </location>
</feature>
<dbReference type="Proteomes" id="UP000001038">
    <property type="component" value="Chromosome 17"/>
</dbReference>
<dbReference type="GeneTree" id="ENSGT00940000155438"/>
<evidence type="ECO:0000259" key="4">
    <source>
        <dbReference type="PROSITE" id="PS50031"/>
    </source>
</evidence>
<dbReference type="Gene3D" id="1.20.5.170">
    <property type="match status" value="1"/>
</dbReference>
<feature type="domain" description="EH" evidence="4">
    <location>
        <begin position="272"/>
        <end position="362"/>
    </location>
</feature>
<evidence type="ECO:0000313" key="7">
    <source>
        <dbReference type="Proteomes" id="UP000001038"/>
    </source>
</evidence>
<reference evidence="6 7" key="1">
    <citation type="journal article" date="2007" name="Nature">
        <title>The medaka draft genome and insights into vertebrate genome evolution.</title>
        <authorList>
            <person name="Kasahara M."/>
            <person name="Naruse K."/>
            <person name="Sasaki S."/>
            <person name="Nakatani Y."/>
            <person name="Qu W."/>
            <person name="Ahsan B."/>
            <person name="Yamada T."/>
            <person name="Nagayasu Y."/>
            <person name="Doi K."/>
            <person name="Kasai Y."/>
            <person name="Jindo T."/>
            <person name="Kobayashi D."/>
            <person name="Shimada A."/>
            <person name="Toyoda A."/>
            <person name="Kuroki Y."/>
            <person name="Fujiyama A."/>
            <person name="Sasaki T."/>
            <person name="Shimizu A."/>
            <person name="Asakawa S."/>
            <person name="Shimizu N."/>
            <person name="Hashimoto S."/>
            <person name="Yang J."/>
            <person name="Lee Y."/>
            <person name="Matsushima K."/>
            <person name="Sugano S."/>
            <person name="Sakaizumi M."/>
            <person name="Narita T."/>
            <person name="Ohishi K."/>
            <person name="Haga S."/>
            <person name="Ohta F."/>
            <person name="Nomoto H."/>
            <person name="Nogata K."/>
            <person name="Morishita T."/>
            <person name="Endo T."/>
            <person name="Shin-I T."/>
            <person name="Takeda H."/>
            <person name="Morishita S."/>
            <person name="Kohara Y."/>
        </authorList>
    </citation>
    <scope>NUCLEOTIDE SEQUENCE [LARGE SCALE GENOMIC DNA]</scope>
    <source>
        <strain evidence="6 7">Hd-rR</strain>
    </source>
</reference>
<dbReference type="SUPFAM" id="SSF47473">
    <property type="entry name" value="EF-hand"/>
    <property type="match status" value="3"/>
</dbReference>
<dbReference type="Pfam" id="PF12763">
    <property type="entry name" value="EH"/>
    <property type="match status" value="3"/>
</dbReference>
<feature type="domain" description="EH" evidence="4">
    <location>
        <begin position="117"/>
        <end position="205"/>
    </location>
</feature>
<evidence type="ECO:0000256" key="1">
    <source>
        <dbReference type="ARBA" id="ARBA00022723"/>
    </source>
</evidence>
<keyword evidence="1" id="KW-0479">Metal-binding</keyword>
<dbReference type="Ensembl" id="ENSORLT00000022560.2">
    <property type="protein sequence ID" value="ENSORLP00000022559.2"/>
    <property type="gene ID" value="ENSORLG00000018014.2"/>
</dbReference>
<dbReference type="InterPro" id="IPR011992">
    <property type="entry name" value="EF-hand-dom_pair"/>
</dbReference>
<evidence type="ECO:0000259" key="5">
    <source>
        <dbReference type="PROSITE" id="PS50222"/>
    </source>
</evidence>
<feature type="compositionally biased region" description="Basic and acidic residues" evidence="3">
    <location>
        <begin position="484"/>
        <end position="495"/>
    </location>
</feature>
<evidence type="ECO:0000313" key="6">
    <source>
        <dbReference type="Ensembl" id="ENSORLP00000022559.2"/>
    </source>
</evidence>
<gene>
    <name evidence="6" type="primary">eps15l1b</name>
</gene>
<feature type="domain" description="EF-hand" evidence="5">
    <location>
        <begin position="307"/>
        <end position="340"/>
    </location>
</feature>
<dbReference type="eggNOG" id="KOG0998">
    <property type="taxonomic scope" value="Eukaryota"/>
</dbReference>
<keyword evidence="2" id="KW-0106">Calcium</keyword>
<dbReference type="GO" id="GO:0030132">
    <property type="term" value="C:clathrin coat of coated pit"/>
    <property type="evidence" value="ECO:0000318"/>
    <property type="project" value="GO_Central"/>
</dbReference>
<feature type="region of interest" description="Disordered" evidence="3">
    <location>
        <begin position="626"/>
        <end position="651"/>
    </location>
</feature>
<dbReference type="InParanoid" id="H2MUU0"/>
<dbReference type="PROSITE" id="PS50222">
    <property type="entry name" value="EF_HAND_2"/>
    <property type="match status" value="3"/>
</dbReference>
<dbReference type="InterPro" id="IPR018247">
    <property type="entry name" value="EF_Hand_1_Ca_BS"/>
</dbReference>
<dbReference type="InterPro" id="IPR000261">
    <property type="entry name" value="EH_dom"/>
</dbReference>
<dbReference type="PANTHER" id="PTHR11216">
    <property type="entry name" value="EH DOMAIN"/>
    <property type="match status" value="1"/>
</dbReference>
<feature type="region of interest" description="Disordered" evidence="3">
    <location>
        <begin position="665"/>
        <end position="703"/>
    </location>
</feature>
<dbReference type="SMART" id="SM00054">
    <property type="entry name" value="EFh"/>
    <property type="match status" value="4"/>
</dbReference>
<dbReference type="GO" id="GO:0030674">
    <property type="term" value="F:protein-macromolecule adaptor activity"/>
    <property type="evidence" value="ECO:0000318"/>
    <property type="project" value="GO_Central"/>
</dbReference>
<name>H2MUU0_ORYLA</name>
<dbReference type="GO" id="GO:0005509">
    <property type="term" value="F:calcium ion binding"/>
    <property type="evidence" value="ECO:0007669"/>
    <property type="project" value="InterPro"/>
</dbReference>
<protein>
    <recommendedName>
        <fullName evidence="8">Epidermal growth factor receptor pathway substrate 15 like 1</fullName>
    </recommendedName>
</protein>
<dbReference type="SMART" id="SM00027">
    <property type="entry name" value="EH"/>
    <property type="match status" value="3"/>
</dbReference>
<evidence type="ECO:0000256" key="2">
    <source>
        <dbReference type="ARBA" id="ARBA00022837"/>
    </source>
</evidence>
<accession>H2MUU0</accession>
<dbReference type="Gene3D" id="1.10.238.10">
    <property type="entry name" value="EF-hand"/>
    <property type="match status" value="3"/>
</dbReference>
<feature type="region of interest" description="Disordered" evidence="3">
    <location>
        <begin position="342"/>
        <end position="368"/>
    </location>
</feature>
<evidence type="ECO:0008006" key="8">
    <source>
        <dbReference type="Google" id="ProtNLM"/>
    </source>
</evidence>
<dbReference type="GO" id="GO:0005737">
    <property type="term" value="C:cytoplasm"/>
    <property type="evidence" value="ECO:0000318"/>
    <property type="project" value="GO_Central"/>
</dbReference>
<dbReference type="PROSITE" id="PS50031">
    <property type="entry name" value="EH"/>
    <property type="match status" value="3"/>
</dbReference>
<feature type="compositionally biased region" description="Basic and acidic residues" evidence="3">
    <location>
        <begin position="626"/>
        <end position="644"/>
    </location>
</feature>
<sequence length="983" mass="106785">MSNGNAAYELYYRQLDPGNTGKISAAEAAQFLKKSGLPDSTLGKIWDLADSDRKGFLDKKGFFIALRLVASAQAGNDVSLSNLSQSAAVPKFSDTSSPLTRSSTLASDPQWAIRPDEKGKFEGIFESLSPVQGLLSGDKVRPVLINSKLPLDVLGKIWDLSDVDKDGHLDKEEFIVAMHLVYRAMEKEAVPASLPANLIPPSKRKKSAMALPGAVAVLPSLSGLLSSPVTLKETLLSSSPAPASASAAKLSPKPSFKSSSEPEVKWAVPAADRARYEDLFKKTDTDNDGLVTGGDVIEIFMQSTLSQTMLAQIWGLADTKHTGKLTREQFCLAMHLIHQKSTKGIDPPSSLTPDMIPPSERTESSMDLESLTGSLELTGVKDLDDLSKEIAHLQREKFILEHQIQESEEALVQKNGDVQSMQHDVEQESSGLQDLESQQRDARGRLQEMEQQRSKLDGMLHDVKHKCQEESQLIASMQSQIRSQEAELRTQEDELSRTKSELSRLQAEEAQLEQRLLSTRIQLETIVKSLKGTQGEISQARTKLTMIQENQREITKTIEEYNSALSSISSGNLGNLPDLSDGFMENGSLRAPVLQDDSFKARIAMFNSSAPKEPAADPFQIEDPFRSDLLKDPFGDDPFKESDPFKGASTEDFFKTDRSDLFGSADPFAKRPVPPLKPSAFSSSEPFSSTGPKPRDSGTPSCPPHVSSMSPPCLLHVPLMSPPCPPHVCSMSPPCPPHVSSMSPSCLLHVPLMSPPCPPHVSSNSPPCPPHVSSMSPSCLLHVPLMSPPCPPHVSSMSPSCLLQFSSMSPSCLLHVSSMSPSCLLHVPLMSPPILLHVPLMSPPCLLRVPLMSPPCPPHVSSMSPSCLLHVSSVSPSCLLHVPLMSPPCPPHVSSMSPPCPVPVSSMFDVFPFHDGGGVASTLHLLSPPFPLLMSLLLDSELVLESISKTRSLLPHVTQYLILWGVKQFLLSGFRFSCGLSYF</sequence>
<dbReference type="GO" id="GO:0016197">
    <property type="term" value="P:endosomal transport"/>
    <property type="evidence" value="ECO:0000318"/>
    <property type="project" value="GO_Central"/>
</dbReference>
<organism evidence="6 7">
    <name type="scientific">Oryzias latipes</name>
    <name type="common">Japanese rice fish</name>
    <name type="synonym">Japanese killifish</name>
    <dbReference type="NCBI Taxonomy" id="8090"/>
    <lineage>
        <taxon>Eukaryota</taxon>
        <taxon>Metazoa</taxon>
        <taxon>Chordata</taxon>
        <taxon>Craniata</taxon>
        <taxon>Vertebrata</taxon>
        <taxon>Euteleostomi</taxon>
        <taxon>Actinopterygii</taxon>
        <taxon>Neopterygii</taxon>
        <taxon>Teleostei</taxon>
        <taxon>Neoteleostei</taxon>
        <taxon>Acanthomorphata</taxon>
        <taxon>Ovalentaria</taxon>
        <taxon>Atherinomorphae</taxon>
        <taxon>Beloniformes</taxon>
        <taxon>Adrianichthyidae</taxon>
        <taxon>Oryziinae</taxon>
        <taxon>Oryzias</taxon>
    </lineage>
</organism>
<dbReference type="Bgee" id="ENSORLG00000018014">
    <property type="expression patterns" value="Expressed in heart and 14 other cell types or tissues"/>
</dbReference>
<dbReference type="InterPro" id="IPR002048">
    <property type="entry name" value="EF_hand_dom"/>
</dbReference>
<reference evidence="6" key="3">
    <citation type="submission" date="2025-09" db="UniProtKB">
        <authorList>
            <consortium name="Ensembl"/>
        </authorList>
    </citation>
    <scope>IDENTIFICATION</scope>
    <source>
        <strain evidence="6">Hd-rR</strain>
    </source>
</reference>
<dbReference type="CDD" id="cd00052">
    <property type="entry name" value="EH"/>
    <property type="match status" value="3"/>
</dbReference>
<evidence type="ECO:0000256" key="3">
    <source>
        <dbReference type="SAM" id="MobiDB-lite"/>
    </source>
</evidence>
<dbReference type="PANTHER" id="PTHR11216:SF69">
    <property type="entry name" value="EPIDERMAL GROWTH FACTOR RECEPTOR SUBSTRATE 15-LIKE 1"/>
    <property type="match status" value="1"/>
</dbReference>
<proteinExistence type="predicted"/>
<feature type="region of interest" description="Disordered" evidence="3">
    <location>
        <begin position="476"/>
        <end position="495"/>
    </location>
</feature>
<reference evidence="6" key="2">
    <citation type="submission" date="2025-08" db="UniProtKB">
        <authorList>
            <consortium name="Ensembl"/>
        </authorList>
    </citation>
    <scope>IDENTIFICATION</scope>
    <source>
        <strain evidence="6">Hd-rR</strain>
    </source>
</reference>
<dbReference type="GO" id="GO:0005886">
    <property type="term" value="C:plasma membrane"/>
    <property type="evidence" value="ECO:0000318"/>
    <property type="project" value="GO_Central"/>
</dbReference>
<feature type="domain" description="EF-hand" evidence="5">
    <location>
        <begin position="271"/>
        <end position="306"/>
    </location>
</feature>
<feature type="domain" description="EH" evidence="4">
    <location>
        <begin position="4"/>
        <end position="90"/>
    </location>
</feature>
<dbReference type="PROSITE" id="PS00018">
    <property type="entry name" value="EF_HAND_1"/>
    <property type="match status" value="2"/>
</dbReference>
<dbReference type="HOGENOM" id="CLU_007270_1_1_1"/>
<feature type="compositionally biased region" description="Low complexity" evidence="3">
    <location>
        <begin position="678"/>
        <end position="689"/>
    </location>
</feature>
<dbReference type="STRING" id="8090.ENSORLP00000022559"/>
<keyword evidence="7" id="KW-1185">Reference proteome</keyword>
<dbReference type="SUPFAM" id="SSF90257">
    <property type="entry name" value="Myosin rod fragments"/>
    <property type="match status" value="1"/>
</dbReference>
<dbReference type="AlphaFoldDB" id="H2MUU0"/>
<dbReference type="GO" id="GO:0006897">
    <property type="term" value="P:endocytosis"/>
    <property type="evidence" value="ECO:0000318"/>
    <property type="project" value="GO_Central"/>
</dbReference>